<dbReference type="GO" id="GO:0003844">
    <property type="term" value="F:1,4-alpha-glucan branching enzyme activity"/>
    <property type="evidence" value="ECO:0007669"/>
    <property type="project" value="UniProtKB-UniRule"/>
</dbReference>
<dbReference type="InterPro" id="IPR014756">
    <property type="entry name" value="Ig_E-set"/>
</dbReference>
<keyword evidence="6 12" id="KW-0328">Glycosyltransferase</keyword>
<dbReference type="PANTHER" id="PTHR43651:SF3">
    <property type="entry name" value="1,4-ALPHA-GLUCAN-BRANCHING ENZYME"/>
    <property type="match status" value="1"/>
</dbReference>
<dbReference type="FunFam" id="2.60.40.1180:FF:000002">
    <property type="entry name" value="1,4-alpha-glucan branching enzyme GlgB"/>
    <property type="match status" value="1"/>
</dbReference>
<keyword evidence="8" id="KW-0320">Glycogen biosynthesis</keyword>
<evidence type="ECO:0000259" key="11">
    <source>
        <dbReference type="SMART" id="SM00642"/>
    </source>
</evidence>
<gene>
    <name evidence="12" type="primary">glgB</name>
    <name evidence="12" type="ORF">FTO68_09225</name>
</gene>
<dbReference type="Gene3D" id="3.20.20.80">
    <property type="entry name" value="Glycosidases"/>
    <property type="match status" value="1"/>
</dbReference>
<dbReference type="RefSeq" id="WP_255333124.1">
    <property type="nucleotide sequence ID" value="NZ_VOTZ01000021.1"/>
</dbReference>
<dbReference type="SMART" id="SM00642">
    <property type="entry name" value="Aamy"/>
    <property type="match status" value="1"/>
</dbReference>
<keyword evidence="7 12" id="KW-0808">Transferase</keyword>
<evidence type="ECO:0000256" key="2">
    <source>
        <dbReference type="ARBA" id="ARBA00004964"/>
    </source>
</evidence>
<keyword evidence="9" id="KW-0119">Carbohydrate metabolism</keyword>
<comment type="pathway">
    <text evidence="2">Glycan biosynthesis; glycogen biosynthesis.</text>
</comment>
<dbReference type="NCBIfam" id="NF008967">
    <property type="entry name" value="PRK12313.1"/>
    <property type="match status" value="1"/>
</dbReference>
<evidence type="ECO:0000256" key="8">
    <source>
        <dbReference type="ARBA" id="ARBA00023056"/>
    </source>
</evidence>
<dbReference type="InterPro" id="IPR006407">
    <property type="entry name" value="GlgB"/>
</dbReference>
<evidence type="ECO:0000256" key="4">
    <source>
        <dbReference type="ARBA" id="ARBA00012541"/>
    </source>
</evidence>
<dbReference type="InterPro" id="IPR037439">
    <property type="entry name" value="Branching_enzy"/>
</dbReference>
<dbReference type="EC" id="2.4.1.18" evidence="4 10"/>
<organism evidence="12 13">
    <name type="scientific">Methanocalculus taiwanensis</name>
    <dbReference type="NCBI Taxonomy" id="106207"/>
    <lineage>
        <taxon>Archaea</taxon>
        <taxon>Methanobacteriati</taxon>
        <taxon>Methanobacteriota</taxon>
        <taxon>Stenosarchaea group</taxon>
        <taxon>Methanomicrobia</taxon>
        <taxon>Methanomicrobiales</taxon>
        <taxon>Methanocalculaceae</taxon>
        <taxon>Methanocalculus</taxon>
    </lineage>
</organism>
<comment type="caution">
    <text evidence="12">The sequence shown here is derived from an EMBL/GenBank/DDBJ whole genome shotgun (WGS) entry which is preliminary data.</text>
</comment>
<accession>A0ABD4TN13</accession>
<evidence type="ECO:0000256" key="1">
    <source>
        <dbReference type="ARBA" id="ARBA00000826"/>
    </source>
</evidence>
<dbReference type="GO" id="GO:0005978">
    <property type="term" value="P:glycogen biosynthetic process"/>
    <property type="evidence" value="ECO:0007669"/>
    <property type="project" value="UniProtKB-UniRule"/>
</dbReference>
<evidence type="ECO:0000313" key="13">
    <source>
        <dbReference type="Proteomes" id="UP001524383"/>
    </source>
</evidence>
<dbReference type="PANTHER" id="PTHR43651">
    <property type="entry name" value="1,4-ALPHA-GLUCAN-BRANCHING ENZYME"/>
    <property type="match status" value="1"/>
</dbReference>
<feature type="domain" description="Glycosyl hydrolase family 13 catalytic" evidence="11">
    <location>
        <begin position="148"/>
        <end position="494"/>
    </location>
</feature>
<dbReference type="EMBL" id="VOTZ01000021">
    <property type="protein sequence ID" value="MCQ1539159.1"/>
    <property type="molecule type" value="Genomic_DNA"/>
</dbReference>
<dbReference type="InterPro" id="IPR044143">
    <property type="entry name" value="GlgB_N_E_set_prok"/>
</dbReference>
<dbReference type="PIRSF" id="PIRSF000463">
    <property type="entry name" value="GlgB"/>
    <property type="match status" value="1"/>
</dbReference>
<protein>
    <recommendedName>
        <fullName evidence="4 10">1,4-alpha-glucan branching enzyme</fullName>
        <ecNumber evidence="4 10">2.4.1.18</ecNumber>
    </recommendedName>
</protein>
<proteinExistence type="inferred from homology"/>
<comment type="similarity">
    <text evidence="3">Belongs to the glycosyl hydrolase 13 family. GlgB subfamily.</text>
</comment>
<comment type="catalytic activity">
    <reaction evidence="1">
        <text>Transfers a segment of a (1-&gt;4)-alpha-D-glucan chain to a primary hydroxy group in a similar glucan chain.</text>
        <dbReference type="EC" id="2.4.1.18"/>
    </reaction>
</comment>
<dbReference type="Proteomes" id="UP001524383">
    <property type="component" value="Unassembled WGS sequence"/>
</dbReference>
<dbReference type="CDD" id="cd02855">
    <property type="entry name" value="E_set_GBE_prok_N"/>
    <property type="match status" value="1"/>
</dbReference>
<dbReference type="Pfam" id="PF00128">
    <property type="entry name" value="Alpha-amylase"/>
    <property type="match status" value="1"/>
</dbReference>
<evidence type="ECO:0000256" key="3">
    <source>
        <dbReference type="ARBA" id="ARBA00009000"/>
    </source>
</evidence>
<dbReference type="HAMAP" id="MF_00685">
    <property type="entry name" value="GlgB"/>
    <property type="match status" value="1"/>
</dbReference>
<dbReference type="NCBIfam" id="NF003811">
    <property type="entry name" value="PRK05402.1"/>
    <property type="match status" value="1"/>
</dbReference>
<dbReference type="SUPFAM" id="SSF81296">
    <property type="entry name" value="E set domains"/>
    <property type="match status" value="1"/>
</dbReference>
<evidence type="ECO:0000256" key="7">
    <source>
        <dbReference type="ARBA" id="ARBA00022679"/>
    </source>
</evidence>
<dbReference type="Gene3D" id="2.60.40.10">
    <property type="entry name" value="Immunoglobulins"/>
    <property type="match status" value="1"/>
</dbReference>
<evidence type="ECO:0000256" key="6">
    <source>
        <dbReference type="ARBA" id="ARBA00022676"/>
    </source>
</evidence>
<keyword evidence="5" id="KW-0321">Glycogen metabolism</keyword>
<dbReference type="InterPro" id="IPR006047">
    <property type="entry name" value="GH13_cat_dom"/>
</dbReference>
<name>A0ABD4TN13_9EURY</name>
<evidence type="ECO:0000256" key="10">
    <source>
        <dbReference type="NCBIfam" id="TIGR01515"/>
    </source>
</evidence>
<evidence type="ECO:0000256" key="5">
    <source>
        <dbReference type="ARBA" id="ARBA00022600"/>
    </source>
</evidence>
<dbReference type="InterPro" id="IPR006048">
    <property type="entry name" value="A-amylase/branching_C"/>
</dbReference>
<dbReference type="SUPFAM" id="SSF51445">
    <property type="entry name" value="(Trans)glycosidases"/>
    <property type="match status" value="1"/>
</dbReference>
<dbReference type="CDD" id="cd11322">
    <property type="entry name" value="AmyAc_Glg_BE"/>
    <property type="match status" value="1"/>
</dbReference>
<dbReference type="FunFam" id="3.20.20.80:FF:000003">
    <property type="entry name" value="1,4-alpha-glucan branching enzyme GlgB"/>
    <property type="match status" value="1"/>
</dbReference>
<dbReference type="Gene3D" id="2.60.40.1180">
    <property type="entry name" value="Golgi alpha-mannosidase II"/>
    <property type="match status" value="1"/>
</dbReference>
<dbReference type="InterPro" id="IPR017853">
    <property type="entry name" value="GH"/>
</dbReference>
<dbReference type="InterPro" id="IPR013783">
    <property type="entry name" value="Ig-like_fold"/>
</dbReference>
<sequence>MDGRNLTDYDIYLFKEGSHARIYECLGSHPSQDGMHFAVWAPEARSVSVVTDKNSWIPGIDPLFPRWDSSGIWEGSVDEIEIGSTYKYAIETPSGNMLFKGDPFAFQWEEPPKTASRINTLSYVWGDRAWIEERISANALDAPLSIYELHIGSWRRVPEEGGRMPGYREIAPLLTDYIHEMGFTHVEFLPVMEHPFYGSWGYQTTGYFAPTARYGPPEDLMYLIDILHQNRIGVILDWVPSHFPSDSHALSLFDGSHCYEHADPKQGFHPEWKSCIFNYGRNEVRSFLLSSAGFWLDCYHADGLRVDGVASMLYLDYARPSGEWVPNTFGGKENLEAIRFLRSLNETIYAAFPDVQVIAEESTAWPMVTRPTFAGGLGFGLKWNMGWMHDTLQYMKRDPIHRRHHHDNLTFSIIYAFTENYLLPLSHDEVVYGKGSLIKKMPGDWWQQFANLRLLYGYMYTHPGRKLLFMGGEFAQWSEWDHESSLDWHLLSGEMHRGVMKLVADLNHLYRSEPSLHRADDRSEGFTWIDHGDWEQSVIAYLRRADGGSLVACICNFTPVPRYGYRIGVPQEGLWDEVINTDSGCYGGSNCGNNGSVIAEDWPWHGFAYSLSLTLPPLGAIILRQQRGRS</sequence>
<dbReference type="NCBIfam" id="TIGR01515">
    <property type="entry name" value="branching_enzym"/>
    <property type="match status" value="1"/>
</dbReference>
<dbReference type="InterPro" id="IPR004193">
    <property type="entry name" value="Glyco_hydro_13_N"/>
</dbReference>
<keyword evidence="13" id="KW-1185">Reference proteome</keyword>
<dbReference type="Pfam" id="PF02922">
    <property type="entry name" value="CBM_48"/>
    <property type="match status" value="1"/>
</dbReference>
<reference evidence="12 13" key="1">
    <citation type="submission" date="2019-08" db="EMBL/GenBank/DDBJ databases">
        <authorList>
            <person name="Chen S.-C."/>
            <person name="Lai M.-C."/>
            <person name="You Y.-T."/>
        </authorList>
    </citation>
    <scope>NUCLEOTIDE SEQUENCE [LARGE SCALE GENOMIC DNA]</scope>
    <source>
        <strain evidence="12 13">P2F9704a</strain>
    </source>
</reference>
<evidence type="ECO:0000313" key="12">
    <source>
        <dbReference type="EMBL" id="MCQ1539159.1"/>
    </source>
</evidence>
<dbReference type="SUPFAM" id="SSF51011">
    <property type="entry name" value="Glycosyl hydrolase domain"/>
    <property type="match status" value="1"/>
</dbReference>
<dbReference type="AlphaFoldDB" id="A0ABD4TN13"/>
<dbReference type="Pfam" id="PF02806">
    <property type="entry name" value="Alpha-amylase_C"/>
    <property type="match status" value="1"/>
</dbReference>
<dbReference type="InterPro" id="IPR013780">
    <property type="entry name" value="Glyco_hydro_b"/>
</dbReference>
<evidence type="ECO:0000256" key="9">
    <source>
        <dbReference type="ARBA" id="ARBA00023277"/>
    </source>
</evidence>